<evidence type="ECO:0000256" key="5">
    <source>
        <dbReference type="SAM" id="MobiDB-lite"/>
    </source>
</evidence>
<dbReference type="Proteomes" id="UP000295345">
    <property type="component" value="Unassembled WGS sequence"/>
</dbReference>
<dbReference type="OrthoDB" id="8481147at2"/>
<feature type="compositionally biased region" description="Basic and acidic residues" evidence="5">
    <location>
        <begin position="273"/>
        <end position="284"/>
    </location>
</feature>
<comment type="caution">
    <text evidence="7">The sequence shown here is derived from an EMBL/GenBank/DDBJ whole genome shotgun (WGS) entry which is preliminary data.</text>
</comment>
<dbReference type="CDD" id="cd03257">
    <property type="entry name" value="ABC_NikE_OppD_transporters"/>
    <property type="match status" value="1"/>
</dbReference>
<evidence type="ECO:0000256" key="1">
    <source>
        <dbReference type="ARBA" id="ARBA00005417"/>
    </source>
</evidence>
<dbReference type="InterPro" id="IPR027417">
    <property type="entry name" value="P-loop_NTPase"/>
</dbReference>
<protein>
    <submittedName>
        <fullName evidence="7">ABC transporter ATP-binding protein</fullName>
    </submittedName>
</protein>
<keyword evidence="2" id="KW-0813">Transport</keyword>
<sequence>MSATPFLSVTDLRVDYPIPGGVHRAVDDLSFTVERGGSLAIVGESGCGKSTVARSLVRLLKPTAGRIELDGVDLAPLSERRMRPLRHRVQMVFQDPYGSLDPHSTAQEIVAEPLRVAGVRDRAQRAKRAAELLDRVGLPTSALHRRPAEFSGGQRQRIGIARALASSPELLICDEATSALDVSVQAQVLRLLRELREESDLTFIVISHNLGVVREISSEIIVMRDGRLVESGPTERVLAAPAEPYTRALRRAALDPAAMRGRKPRSVVNTVSARDRGPSKGEAA</sequence>
<accession>A0A4R4TI25</accession>
<dbReference type="GO" id="GO:0005524">
    <property type="term" value="F:ATP binding"/>
    <property type="evidence" value="ECO:0007669"/>
    <property type="project" value="UniProtKB-KW"/>
</dbReference>
<reference evidence="7 8" key="1">
    <citation type="submission" date="2019-03" db="EMBL/GenBank/DDBJ databases">
        <title>Draft genome sequences of novel Actinobacteria.</title>
        <authorList>
            <person name="Sahin N."/>
            <person name="Ay H."/>
            <person name="Saygin H."/>
        </authorList>
    </citation>
    <scope>NUCLEOTIDE SEQUENCE [LARGE SCALE GENOMIC DNA]</scope>
    <source>
        <strain evidence="7 8">DSM 41900</strain>
    </source>
</reference>
<dbReference type="PANTHER" id="PTHR43776">
    <property type="entry name" value="TRANSPORT ATP-BINDING PROTEIN"/>
    <property type="match status" value="1"/>
</dbReference>
<dbReference type="InterPro" id="IPR017871">
    <property type="entry name" value="ABC_transporter-like_CS"/>
</dbReference>
<dbReference type="GO" id="GO:0016887">
    <property type="term" value="F:ATP hydrolysis activity"/>
    <property type="evidence" value="ECO:0007669"/>
    <property type="project" value="InterPro"/>
</dbReference>
<dbReference type="GO" id="GO:0055085">
    <property type="term" value="P:transmembrane transport"/>
    <property type="evidence" value="ECO:0007669"/>
    <property type="project" value="UniProtKB-ARBA"/>
</dbReference>
<feature type="domain" description="ABC transporter" evidence="6">
    <location>
        <begin position="7"/>
        <end position="250"/>
    </location>
</feature>
<proteinExistence type="inferred from homology"/>
<organism evidence="7 8">
    <name type="scientific">Streptomyces hainanensis</name>
    <dbReference type="NCBI Taxonomy" id="402648"/>
    <lineage>
        <taxon>Bacteria</taxon>
        <taxon>Bacillati</taxon>
        <taxon>Actinomycetota</taxon>
        <taxon>Actinomycetes</taxon>
        <taxon>Kitasatosporales</taxon>
        <taxon>Streptomycetaceae</taxon>
        <taxon>Streptomyces</taxon>
    </lineage>
</organism>
<evidence type="ECO:0000256" key="3">
    <source>
        <dbReference type="ARBA" id="ARBA00022741"/>
    </source>
</evidence>
<evidence type="ECO:0000259" key="6">
    <source>
        <dbReference type="PROSITE" id="PS50893"/>
    </source>
</evidence>
<dbReference type="InterPro" id="IPR050319">
    <property type="entry name" value="ABC_transp_ATP-bind"/>
</dbReference>
<dbReference type="InterPro" id="IPR003593">
    <property type="entry name" value="AAA+_ATPase"/>
</dbReference>
<feature type="region of interest" description="Disordered" evidence="5">
    <location>
        <begin position="256"/>
        <end position="284"/>
    </location>
</feature>
<keyword evidence="8" id="KW-1185">Reference proteome</keyword>
<dbReference type="SMART" id="SM00382">
    <property type="entry name" value="AAA"/>
    <property type="match status" value="1"/>
</dbReference>
<dbReference type="PROSITE" id="PS00211">
    <property type="entry name" value="ABC_TRANSPORTER_1"/>
    <property type="match status" value="1"/>
</dbReference>
<dbReference type="RefSeq" id="WP_132817743.1">
    <property type="nucleotide sequence ID" value="NZ_SMKI01000087.1"/>
</dbReference>
<keyword evidence="3" id="KW-0547">Nucleotide-binding</keyword>
<dbReference type="PROSITE" id="PS50893">
    <property type="entry name" value="ABC_TRANSPORTER_2"/>
    <property type="match status" value="1"/>
</dbReference>
<name>A0A4R4TI25_9ACTN</name>
<evidence type="ECO:0000313" key="8">
    <source>
        <dbReference type="Proteomes" id="UP000295345"/>
    </source>
</evidence>
<dbReference type="SUPFAM" id="SSF52540">
    <property type="entry name" value="P-loop containing nucleoside triphosphate hydrolases"/>
    <property type="match status" value="1"/>
</dbReference>
<keyword evidence="4 7" id="KW-0067">ATP-binding</keyword>
<dbReference type="InterPro" id="IPR003439">
    <property type="entry name" value="ABC_transporter-like_ATP-bd"/>
</dbReference>
<evidence type="ECO:0000256" key="2">
    <source>
        <dbReference type="ARBA" id="ARBA00022448"/>
    </source>
</evidence>
<evidence type="ECO:0000313" key="7">
    <source>
        <dbReference type="EMBL" id="TDC76026.1"/>
    </source>
</evidence>
<dbReference type="EMBL" id="SMKI01000087">
    <property type="protein sequence ID" value="TDC76026.1"/>
    <property type="molecule type" value="Genomic_DNA"/>
</dbReference>
<dbReference type="Pfam" id="PF00005">
    <property type="entry name" value="ABC_tran"/>
    <property type="match status" value="1"/>
</dbReference>
<comment type="similarity">
    <text evidence="1">Belongs to the ABC transporter superfamily.</text>
</comment>
<gene>
    <name evidence="7" type="ORF">E1283_10810</name>
</gene>
<dbReference type="AlphaFoldDB" id="A0A4R4TI25"/>
<dbReference type="Gene3D" id="3.40.50.300">
    <property type="entry name" value="P-loop containing nucleotide triphosphate hydrolases"/>
    <property type="match status" value="1"/>
</dbReference>
<evidence type="ECO:0000256" key="4">
    <source>
        <dbReference type="ARBA" id="ARBA00022840"/>
    </source>
</evidence>
<dbReference type="PANTHER" id="PTHR43776:SF7">
    <property type="entry name" value="D,D-DIPEPTIDE TRANSPORT ATP-BINDING PROTEIN DDPF-RELATED"/>
    <property type="match status" value="1"/>
</dbReference>